<accession>A0A7M2GK37</accession>
<reference evidence="2" key="1">
    <citation type="submission" date="2020-08" db="EMBL/GenBank/DDBJ databases">
        <title>Complete genome sequence of Sphingobium barthaii strain KK22, a high-molecular-weight polycyclic aromatic hydrocarbon-degrading soil bacterium.</title>
        <authorList>
            <person name="Mori J.F."/>
            <person name="Kanaly R.A."/>
        </authorList>
    </citation>
    <scope>NUCLEOTIDE SEQUENCE [LARGE SCALE GENOMIC DNA]</scope>
    <source>
        <strain evidence="2">KK22</strain>
    </source>
</reference>
<dbReference type="KEGG" id="sbar:H5V43_03960"/>
<dbReference type="RefSeq" id="WP_128830629.1">
    <property type="nucleotide sequence ID" value="NZ_BATN01000001.1"/>
</dbReference>
<dbReference type="Proteomes" id="UP000593663">
    <property type="component" value="Chromosome 1"/>
</dbReference>
<proteinExistence type="predicted"/>
<gene>
    <name evidence="1" type="ORF">H5V43_03960</name>
</gene>
<dbReference type="AlphaFoldDB" id="A0A7M2GK37"/>
<sequence length="215" mass="23254">MPYDVAFRFSQALDPSALSTLPACLHALTAAIEDCRNAGRPRDSDPAVLLLARHLGAVAQGIGPADMQLRRACMDAIAELKRHPALIALAYKGVAYDAPAKTLFHSDGRKALKRLADALGLAPDSYDVRSHHGGVAVSGDVVLHGAEVQVRLSLGCMGPGQEVMYRRVAGRHDHVGERNHWTSVHELVQPERLAARIRRDLRLSAPSAVPERLFA</sequence>
<dbReference type="EMBL" id="CP060035">
    <property type="protein sequence ID" value="QOT72309.1"/>
    <property type="molecule type" value="Genomic_DNA"/>
</dbReference>
<name>A0A7M2GK37_SPHSA</name>
<protein>
    <submittedName>
        <fullName evidence="1">Uncharacterized protein</fullName>
    </submittedName>
</protein>
<evidence type="ECO:0000313" key="2">
    <source>
        <dbReference type="Proteomes" id="UP000593663"/>
    </source>
</evidence>
<organism evidence="1 2">
    <name type="scientific">Sphingobium fuliginis (strain ATCC 27551)</name>
    <dbReference type="NCBI Taxonomy" id="336203"/>
    <lineage>
        <taxon>Bacteria</taxon>
        <taxon>Pseudomonadati</taxon>
        <taxon>Pseudomonadota</taxon>
        <taxon>Alphaproteobacteria</taxon>
        <taxon>Sphingomonadales</taxon>
        <taxon>Sphingomonadaceae</taxon>
        <taxon>Sphingobium</taxon>
    </lineage>
</organism>
<evidence type="ECO:0000313" key="1">
    <source>
        <dbReference type="EMBL" id="QOT72309.1"/>
    </source>
</evidence>